<feature type="region of interest" description="Disordered" evidence="1">
    <location>
        <begin position="832"/>
        <end position="883"/>
    </location>
</feature>
<comment type="caution">
    <text evidence="2">The sequence shown here is derived from an EMBL/GenBank/DDBJ whole genome shotgun (WGS) entry which is preliminary data.</text>
</comment>
<dbReference type="EMBL" id="JAHLQT010040257">
    <property type="protein sequence ID" value="KAG7155979.1"/>
    <property type="molecule type" value="Genomic_DNA"/>
</dbReference>
<sequence>MGSRREHSGSVAGPQRHAHAKMDHERRNHELLKRLASDTSTAKTAKSVLGVSMSKSLTAELEKGLQEESPGQDPRGRTRGRKKSDIDGALKSFQRQTSSSALKMNHVVGDNMLEASPVKGKRDRSPVKNTRRRDSSPTKTLNTGNKNDKRGSLQASENTRRPHVFERLSKVDSNKSVGRADHPVSNKTSDRSTMKSGRRSPQEKNNSGDKHQSGRKMGVSDASVKPTHRRKRDISPVKNGEVIRRDTPTRPSIISGGGHRQESNEDDKDDKDSSTEKQEQENIPETVDKDRDDPVCRGGGDLSPMTPSTESPPGPATPTLTPCQERVGRMTGSPGPPVQERYKQAGTLTPESHPPYCKMDGRTTGQNTSPQAATYTPTRRASQQLTTGSAGNQKGDKICETRNSSTSRAGKCKEDRKMIQKSPNKAPTKIEPIKKTVKQEVRKSGSPQGSLQPPSTMADTPKIRNETRLVTVPSTSEVIQKVRDRVNEGRPQEKATVDDDDKDVCEADKLEDEGEFYKISVQTRLVTYNNSTLVIKNTSKSEGVGENAGNSDTETDSSGSLPDLTTTLQTSSAEAAAVGVTEADVEDDIPHTHALPHPTEAHQEGGGAGEFTRTRSVRKKLAQFVNKGRSFLSDVYSATQNKLEQYTRADSPSGSSWSSEATGDHHLARDDADSGYYSIPPSLVEVNPIWVEDHVQRAASWLRDHGYYSGPVTTLAPPDASVLYNGQERTFMAHSRKKVGGADYITRDSDVGGKEEEEEDNQEEEGDVGQSKDTESANVVVDEEWIKKNILCTCKCRHRTATSDKQETSDLNNTIETQVPSLTEPHPVCVAPDPQTNAEKVSWGEKDSPLRESTSRESDLAQGESRWQESGLEEKVEEEEEEEDMCYCSCHDEEGRAPPHLPQEVQELLDADHAR</sequence>
<feature type="compositionally biased region" description="Polar residues" evidence="1">
    <location>
        <begin position="645"/>
        <end position="661"/>
    </location>
</feature>
<feature type="compositionally biased region" description="Basic and acidic residues" evidence="1">
    <location>
        <begin position="842"/>
        <end position="859"/>
    </location>
</feature>
<evidence type="ECO:0000313" key="3">
    <source>
        <dbReference type="Proteomes" id="UP000747542"/>
    </source>
</evidence>
<reference evidence="2" key="1">
    <citation type="journal article" date="2021" name="Sci. Adv.">
        <title>The American lobster genome reveals insights on longevity, neural, and immune adaptations.</title>
        <authorList>
            <person name="Polinski J.M."/>
            <person name="Zimin A.V."/>
            <person name="Clark K.F."/>
            <person name="Kohn A.B."/>
            <person name="Sadowski N."/>
            <person name="Timp W."/>
            <person name="Ptitsyn A."/>
            <person name="Khanna P."/>
            <person name="Romanova D.Y."/>
            <person name="Williams P."/>
            <person name="Greenwood S.J."/>
            <person name="Moroz L.L."/>
            <person name="Walt D.R."/>
            <person name="Bodnar A.G."/>
        </authorList>
    </citation>
    <scope>NUCLEOTIDE SEQUENCE</scope>
    <source>
        <strain evidence="2">GMGI-L3</strain>
    </source>
</reference>
<feature type="compositionally biased region" description="Low complexity" evidence="1">
    <location>
        <begin position="444"/>
        <end position="455"/>
    </location>
</feature>
<feature type="compositionally biased region" description="Polar residues" evidence="1">
    <location>
        <begin position="93"/>
        <end position="102"/>
    </location>
</feature>
<proteinExistence type="predicted"/>
<feature type="compositionally biased region" description="Basic and acidic residues" evidence="1">
    <location>
        <begin position="200"/>
        <end position="212"/>
    </location>
</feature>
<dbReference type="AlphaFoldDB" id="A0A8J5JMU7"/>
<evidence type="ECO:0000313" key="2">
    <source>
        <dbReference type="EMBL" id="KAG7155979.1"/>
    </source>
</evidence>
<feature type="region of interest" description="Disordered" evidence="1">
    <location>
        <begin position="743"/>
        <end position="777"/>
    </location>
</feature>
<feature type="compositionally biased region" description="Acidic residues" evidence="1">
    <location>
        <begin position="755"/>
        <end position="767"/>
    </location>
</feature>
<feature type="compositionally biased region" description="Basic and acidic residues" evidence="1">
    <location>
        <begin position="158"/>
        <end position="193"/>
    </location>
</feature>
<feature type="compositionally biased region" description="Basic and acidic residues" evidence="1">
    <location>
        <begin position="480"/>
        <end position="497"/>
    </location>
</feature>
<feature type="region of interest" description="Disordered" evidence="1">
    <location>
        <begin position="1"/>
        <end position="503"/>
    </location>
</feature>
<feature type="compositionally biased region" description="Polar residues" evidence="1">
    <location>
        <begin position="363"/>
        <end position="392"/>
    </location>
</feature>
<feature type="compositionally biased region" description="Basic and acidic residues" evidence="1">
    <location>
        <begin position="431"/>
        <end position="443"/>
    </location>
</feature>
<feature type="compositionally biased region" description="Basic and acidic residues" evidence="1">
    <location>
        <begin position="745"/>
        <end position="754"/>
    </location>
</feature>
<name>A0A8J5JMU7_HOMAM</name>
<organism evidence="2 3">
    <name type="scientific">Homarus americanus</name>
    <name type="common">American lobster</name>
    <dbReference type="NCBI Taxonomy" id="6706"/>
    <lineage>
        <taxon>Eukaryota</taxon>
        <taxon>Metazoa</taxon>
        <taxon>Ecdysozoa</taxon>
        <taxon>Arthropoda</taxon>
        <taxon>Crustacea</taxon>
        <taxon>Multicrustacea</taxon>
        <taxon>Malacostraca</taxon>
        <taxon>Eumalacostraca</taxon>
        <taxon>Eucarida</taxon>
        <taxon>Decapoda</taxon>
        <taxon>Pleocyemata</taxon>
        <taxon>Astacidea</taxon>
        <taxon>Nephropoidea</taxon>
        <taxon>Nephropidae</taxon>
        <taxon>Homarus</taxon>
    </lineage>
</organism>
<evidence type="ECO:0000256" key="1">
    <source>
        <dbReference type="SAM" id="MobiDB-lite"/>
    </source>
</evidence>
<protein>
    <submittedName>
        <fullName evidence="2">Putative nucleolar protein dao-5-like 2</fullName>
    </submittedName>
</protein>
<feature type="compositionally biased region" description="Polar residues" evidence="1">
    <location>
        <begin position="548"/>
        <end position="573"/>
    </location>
</feature>
<keyword evidence="3" id="KW-1185">Reference proteome</keyword>
<dbReference type="Proteomes" id="UP000747542">
    <property type="component" value="Unassembled WGS sequence"/>
</dbReference>
<feature type="region of interest" description="Disordered" evidence="1">
    <location>
        <begin position="645"/>
        <end position="672"/>
    </location>
</feature>
<feature type="region of interest" description="Disordered" evidence="1">
    <location>
        <begin position="534"/>
        <end position="613"/>
    </location>
</feature>
<feature type="compositionally biased region" description="Basic and acidic residues" evidence="1">
    <location>
        <begin position="662"/>
        <end position="672"/>
    </location>
</feature>
<feature type="compositionally biased region" description="Basic and acidic residues" evidence="1">
    <location>
        <begin position="20"/>
        <end position="36"/>
    </location>
</feature>
<feature type="compositionally biased region" description="Basic and acidic residues" evidence="1">
    <location>
        <begin position="270"/>
        <end position="295"/>
    </location>
</feature>
<gene>
    <name evidence="2" type="primary">Doa5-L2</name>
    <name evidence="2" type="ORF">Hamer_G012131</name>
</gene>
<accession>A0A8J5JMU7</accession>